<sequence length="444" mass="45657">MPRHVRRAPSRTGQRFLAGSVGLLATVVLVTLAISAHGGGTHDPAVLPTPTRTPSATVTSTPTPTPTPQDAVFTIVAAGDVLPHNDVIADAKTGTGTYDFSKELSGLDAWVEGADLALCHMEVPVAPPGTAISTYPSFGAPAVLVKDLAEQGWDGCSTASNHSMDRGFAGLTATLATFDADHLGHAGTGRTKTEATSPQLYRLQRDGRTITVAHLSSTFGLNSIADVGDKGWAVARNDTTKLVAEAKAARKAGADIVLASIHDGTEYDATPTADQKKVMKALAKSGQIDAVLGAHAHVPQPVVKLSGGVGGRGMWVAYGMGNMLSNQDSDCCVAQTDSGLLITLTVTAPAHGKAKVTDFEWTPVTVDRTGGHRVYAIPDVLNRKGGVGDLSHAELAARLFRVKEAVGKAAPERTAPPTATGAPPVVVAHAGAPKISTSTSTSTG</sequence>
<evidence type="ECO:0000259" key="3">
    <source>
        <dbReference type="SMART" id="SM00854"/>
    </source>
</evidence>
<gene>
    <name evidence="4" type="ORF">KDY119_01455</name>
</gene>
<dbReference type="InterPro" id="IPR019079">
    <property type="entry name" value="Capsule_synth_CapA"/>
</dbReference>
<evidence type="ECO:0000313" key="4">
    <source>
        <dbReference type="EMBL" id="QFU97949.1"/>
    </source>
</evidence>
<dbReference type="SMART" id="SM00854">
    <property type="entry name" value="PGA_cap"/>
    <property type="match status" value="1"/>
</dbReference>
<reference evidence="4 5" key="1">
    <citation type="submission" date="2019-10" db="EMBL/GenBank/DDBJ databases">
        <title>Genome sequence of Luteimicrobium xylanilyticum HY-24.</title>
        <authorList>
            <person name="Kim D.Y."/>
            <person name="Park H.-Y."/>
        </authorList>
    </citation>
    <scope>NUCLEOTIDE SEQUENCE [LARGE SCALE GENOMIC DNA]</scope>
    <source>
        <strain evidence="4 5">HY-24</strain>
    </source>
</reference>
<dbReference type="SUPFAM" id="SSF56300">
    <property type="entry name" value="Metallo-dependent phosphatases"/>
    <property type="match status" value="1"/>
</dbReference>
<dbReference type="InterPro" id="IPR029052">
    <property type="entry name" value="Metallo-depent_PP-like"/>
</dbReference>
<organism evidence="4 5">
    <name type="scientific">Luteimicrobium xylanilyticum</name>
    <dbReference type="NCBI Taxonomy" id="1133546"/>
    <lineage>
        <taxon>Bacteria</taxon>
        <taxon>Bacillati</taxon>
        <taxon>Actinomycetota</taxon>
        <taxon>Actinomycetes</taxon>
        <taxon>Micrococcales</taxon>
        <taxon>Luteimicrobium</taxon>
    </lineage>
</organism>
<feature type="region of interest" description="Disordered" evidence="2">
    <location>
        <begin position="40"/>
        <end position="68"/>
    </location>
</feature>
<dbReference type="Pfam" id="PF09587">
    <property type="entry name" value="PGA_cap"/>
    <property type="match status" value="1"/>
</dbReference>
<dbReference type="KEGG" id="lxl:KDY119_01455"/>
<accession>A0A5P9Q9B2</accession>
<dbReference type="EMBL" id="CP045529">
    <property type="protein sequence ID" value="QFU97949.1"/>
    <property type="molecule type" value="Genomic_DNA"/>
</dbReference>
<evidence type="ECO:0000313" key="5">
    <source>
        <dbReference type="Proteomes" id="UP000326702"/>
    </source>
</evidence>
<name>A0A5P9Q9B2_9MICO</name>
<dbReference type="RefSeq" id="WP_051136640.1">
    <property type="nucleotide sequence ID" value="NZ_BAABIH010000018.1"/>
</dbReference>
<proteinExistence type="inferred from homology"/>
<dbReference type="AlphaFoldDB" id="A0A5P9Q9B2"/>
<comment type="similarity">
    <text evidence="1">Belongs to the CapA family.</text>
</comment>
<dbReference type="CDD" id="cd07381">
    <property type="entry name" value="MPP_CapA"/>
    <property type="match status" value="1"/>
</dbReference>
<dbReference type="InterPro" id="IPR052169">
    <property type="entry name" value="CW_Biosynth-Accessory"/>
</dbReference>
<evidence type="ECO:0000256" key="2">
    <source>
        <dbReference type="SAM" id="MobiDB-lite"/>
    </source>
</evidence>
<feature type="compositionally biased region" description="Low complexity" evidence="2">
    <location>
        <begin position="48"/>
        <end position="62"/>
    </location>
</feature>
<evidence type="ECO:0000256" key="1">
    <source>
        <dbReference type="ARBA" id="ARBA00005662"/>
    </source>
</evidence>
<dbReference type="PANTHER" id="PTHR33393:SF13">
    <property type="entry name" value="PGA BIOSYNTHESIS PROTEIN CAPA"/>
    <property type="match status" value="1"/>
</dbReference>
<feature type="domain" description="Capsule synthesis protein CapA" evidence="3">
    <location>
        <begin position="74"/>
        <end position="327"/>
    </location>
</feature>
<keyword evidence="5" id="KW-1185">Reference proteome</keyword>
<protein>
    <recommendedName>
        <fullName evidence="3">Capsule synthesis protein CapA domain-containing protein</fullName>
    </recommendedName>
</protein>
<dbReference type="Proteomes" id="UP000326702">
    <property type="component" value="Chromosome"/>
</dbReference>
<dbReference type="Gene3D" id="3.60.21.10">
    <property type="match status" value="1"/>
</dbReference>
<dbReference type="PANTHER" id="PTHR33393">
    <property type="entry name" value="POLYGLUTAMINE SYNTHESIS ACCESSORY PROTEIN RV0574C-RELATED"/>
    <property type="match status" value="1"/>
</dbReference>